<gene>
    <name evidence="1" type="ORF">GOODEAATRI_008598</name>
</gene>
<evidence type="ECO:0000313" key="1">
    <source>
        <dbReference type="EMBL" id="MEQ2167883.1"/>
    </source>
</evidence>
<dbReference type="Proteomes" id="UP001476798">
    <property type="component" value="Unassembled WGS sequence"/>
</dbReference>
<proteinExistence type="predicted"/>
<dbReference type="InterPro" id="IPR012337">
    <property type="entry name" value="RNaseH-like_sf"/>
</dbReference>
<dbReference type="EMBL" id="JAHRIO010030447">
    <property type="protein sequence ID" value="MEQ2167883.1"/>
    <property type="molecule type" value="Genomic_DNA"/>
</dbReference>
<accession>A0ABV0N942</accession>
<dbReference type="InterPro" id="IPR036397">
    <property type="entry name" value="RNaseH_sf"/>
</dbReference>
<keyword evidence="2" id="KW-1185">Reference proteome</keyword>
<evidence type="ECO:0000313" key="2">
    <source>
        <dbReference type="Proteomes" id="UP001476798"/>
    </source>
</evidence>
<name>A0ABV0N942_9TELE</name>
<dbReference type="Gene3D" id="3.30.420.10">
    <property type="entry name" value="Ribonuclease H-like superfamily/Ribonuclease H"/>
    <property type="match status" value="1"/>
</dbReference>
<protein>
    <submittedName>
        <fullName evidence="1">Uncharacterized protein</fullName>
    </submittedName>
</protein>
<comment type="caution">
    <text evidence="1">The sequence shown here is derived from an EMBL/GenBank/DDBJ whole genome shotgun (WGS) entry which is preliminary data.</text>
</comment>
<organism evidence="1 2">
    <name type="scientific">Goodea atripinnis</name>
    <dbReference type="NCBI Taxonomy" id="208336"/>
    <lineage>
        <taxon>Eukaryota</taxon>
        <taxon>Metazoa</taxon>
        <taxon>Chordata</taxon>
        <taxon>Craniata</taxon>
        <taxon>Vertebrata</taxon>
        <taxon>Euteleostomi</taxon>
        <taxon>Actinopterygii</taxon>
        <taxon>Neopterygii</taxon>
        <taxon>Teleostei</taxon>
        <taxon>Neoteleostei</taxon>
        <taxon>Acanthomorphata</taxon>
        <taxon>Ovalentaria</taxon>
        <taxon>Atherinomorphae</taxon>
        <taxon>Cyprinodontiformes</taxon>
        <taxon>Goodeidae</taxon>
        <taxon>Goodea</taxon>
    </lineage>
</organism>
<sequence length="148" mass="16622">MRVVSYASQPLKIVAVLISPQQATALDIKQLVICSKSNYLRHSFISHLPVWKENGMKNARNKEVKHSELFLAFDHLTTEQPDWELIVEPCGVSKKNGFVPLRPMPYVPSLSDRRGRGVKTPKALGGLSTLDANPMILTWQPCRTKTLT</sequence>
<reference evidence="1 2" key="1">
    <citation type="submission" date="2021-06" db="EMBL/GenBank/DDBJ databases">
        <authorList>
            <person name="Palmer J.M."/>
        </authorList>
    </citation>
    <scope>NUCLEOTIDE SEQUENCE [LARGE SCALE GENOMIC DNA]</scope>
    <source>
        <strain evidence="1 2">GA_2019</strain>
        <tissue evidence="1">Muscle</tissue>
    </source>
</reference>
<dbReference type="SUPFAM" id="SSF53098">
    <property type="entry name" value="Ribonuclease H-like"/>
    <property type="match status" value="1"/>
</dbReference>